<dbReference type="GO" id="GO:0047746">
    <property type="term" value="F:chlorophyllase activity"/>
    <property type="evidence" value="ECO:0000318"/>
    <property type="project" value="GO_Central"/>
</dbReference>
<dbReference type="EMBL" id="AYRZ02000003">
    <property type="protein sequence ID" value="PHT85876.1"/>
    <property type="molecule type" value="Genomic_DNA"/>
</dbReference>
<evidence type="ECO:0000256" key="4">
    <source>
        <dbReference type="ARBA" id="ARBA00013226"/>
    </source>
</evidence>
<evidence type="ECO:0000256" key="8">
    <source>
        <dbReference type="ARBA" id="ARBA00053022"/>
    </source>
</evidence>
<name>A0A1U8FCR3_CAPAN</name>
<keyword evidence="6" id="KW-0378">Hydrolase</keyword>
<feature type="active site" description="Charge relay system" evidence="9">
    <location>
        <position position="249"/>
    </location>
</feature>
<reference evidence="10 11" key="2">
    <citation type="journal article" date="2017" name="Genome Biol.">
        <title>New reference genome sequences of hot pepper reveal the massive evolution of plant disease-resistance genes by retroduplication.</title>
        <authorList>
            <person name="Kim S."/>
            <person name="Park J."/>
            <person name="Yeom S.I."/>
            <person name="Kim Y.M."/>
            <person name="Seo E."/>
            <person name="Kim K.T."/>
            <person name="Kim M.S."/>
            <person name="Lee J.M."/>
            <person name="Cheong K."/>
            <person name="Shin H.S."/>
            <person name="Kim S.B."/>
            <person name="Han K."/>
            <person name="Lee J."/>
            <person name="Park M."/>
            <person name="Lee H.A."/>
            <person name="Lee H.Y."/>
            <person name="Lee Y."/>
            <person name="Oh S."/>
            <person name="Lee J.H."/>
            <person name="Choi E."/>
            <person name="Choi E."/>
            <person name="Lee S.E."/>
            <person name="Jeon J."/>
            <person name="Kim H."/>
            <person name="Choi G."/>
            <person name="Song H."/>
            <person name="Lee J."/>
            <person name="Lee S.C."/>
            <person name="Kwon J.K."/>
            <person name="Lee H.Y."/>
            <person name="Koo N."/>
            <person name="Hong Y."/>
            <person name="Kim R.W."/>
            <person name="Kang W.H."/>
            <person name="Huh J.H."/>
            <person name="Kang B.C."/>
            <person name="Yang T.J."/>
            <person name="Lee Y.H."/>
            <person name="Bennetzen J.L."/>
            <person name="Choi D."/>
        </authorList>
    </citation>
    <scope>NUCLEOTIDE SEQUENCE [LARGE SCALE GENOMIC DNA]</scope>
    <source>
        <strain evidence="11">cv. CM334</strain>
    </source>
</reference>
<evidence type="ECO:0000256" key="2">
    <source>
        <dbReference type="ARBA" id="ARBA00005212"/>
    </source>
</evidence>
<comment type="catalytic activity">
    <reaction evidence="8">
        <text>a chlorophyll + H2O = a chlorophyllide + phytol + H(+)</text>
        <dbReference type="Rhea" id="RHEA:19605"/>
        <dbReference type="ChEBI" id="CHEBI:15377"/>
        <dbReference type="ChEBI" id="CHEBI:15378"/>
        <dbReference type="ChEBI" id="CHEBI:17327"/>
        <dbReference type="ChEBI" id="CHEBI:139291"/>
        <dbReference type="ChEBI" id="CHEBI:139292"/>
        <dbReference type="EC" id="3.1.1.14"/>
    </reaction>
    <physiologicalReaction direction="left-to-right" evidence="8">
        <dbReference type="Rhea" id="RHEA:19606"/>
    </physiologicalReaction>
</comment>
<dbReference type="KEGG" id="cann:107853614"/>
<dbReference type="OrthoDB" id="2093222at2759"/>
<evidence type="ECO:0000256" key="6">
    <source>
        <dbReference type="ARBA" id="ARBA00022801"/>
    </source>
</evidence>
<organism evidence="10 11">
    <name type="scientific">Capsicum annuum</name>
    <name type="common">Capsicum pepper</name>
    <dbReference type="NCBI Taxonomy" id="4072"/>
    <lineage>
        <taxon>Eukaryota</taxon>
        <taxon>Viridiplantae</taxon>
        <taxon>Streptophyta</taxon>
        <taxon>Embryophyta</taxon>
        <taxon>Tracheophyta</taxon>
        <taxon>Spermatophyta</taxon>
        <taxon>Magnoliopsida</taxon>
        <taxon>eudicotyledons</taxon>
        <taxon>Gunneridae</taxon>
        <taxon>Pentapetalae</taxon>
        <taxon>asterids</taxon>
        <taxon>lamiids</taxon>
        <taxon>Solanales</taxon>
        <taxon>Solanaceae</taxon>
        <taxon>Solanoideae</taxon>
        <taxon>Capsiceae</taxon>
        <taxon>Capsicum</taxon>
    </lineage>
</organism>
<dbReference type="PIRSF" id="PIRSF038128">
    <property type="entry name" value="Chlorophyllase_chloroplast"/>
    <property type="match status" value="1"/>
</dbReference>
<protein>
    <recommendedName>
        <fullName evidence="4">chlorophyllase</fullName>
        <ecNumber evidence="4">3.1.1.14</ecNumber>
    </recommendedName>
</protein>
<keyword evidence="11" id="KW-1185">Reference proteome</keyword>
<dbReference type="AlphaFoldDB" id="A0A1U8FCR3"/>
<evidence type="ECO:0000256" key="1">
    <source>
        <dbReference type="ARBA" id="ARBA00004514"/>
    </source>
</evidence>
<dbReference type="EC" id="3.1.1.14" evidence="4"/>
<gene>
    <name evidence="10" type="ORF">T459_07982</name>
</gene>
<reference evidence="10 11" key="1">
    <citation type="journal article" date="2014" name="Nat. Genet.">
        <title>Genome sequence of the hot pepper provides insights into the evolution of pungency in Capsicum species.</title>
        <authorList>
            <person name="Kim S."/>
            <person name="Park M."/>
            <person name="Yeom S.I."/>
            <person name="Kim Y.M."/>
            <person name="Lee J.M."/>
            <person name="Lee H.A."/>
            <person name="Seo E."/>
            <person name="Choi J."/>
            <person name="Cheong K."/>
            <person name="Kim K.T."/>
            <person name="Jung K."/>
            <person name="Lee G.W."/>
            <person name="Oh S.K."/>
            <person name="Bae C."/>
            <person name="Kim S.B."/>
            <person name="Lee H.Y."/>
            <person name="Kim S.Y."/>
            <person name="Kim M.S."/>
            <person name="Kang B.C."/>
            <person name="Jo Y.D."/>
            <person name="Yang H.B."/>
            <person name="Jeong H.J."/>
            <person name="Kang W.H."/>
            <person name="Kwon J.K."/>
            <person name="Shin C."/>
            <person name="Lim J.Y."/>
            <person name="Park J.H."/>
            <person name="Huh J.H."/>
            <person name="Kim J.S."/>
            <person name="Kim B.D."/>
            <person name="Cohen O."/>
            <person name="Paran I."/>
            <person name="Suh M.C."/>
            <person name="Lee S.B."/>
            <person name="Kim Y.K."/>
            <person name="Shin Y."/>
            <person name="Noh S.J."/>
            <person name="Park J."/>
            <person name="Seo Y.S."/>
            <person name="Kwon S.Y."/>
            <person name="Kim H.A."/>
            <person name="Park J.M."/>
            <person name="Kim H.J."/>
            <person name="Choi S.B."/>
            <person name="Bosland P.W."/>
            <person name="Reeves G."/>
            <person name="Jo S.H."/>
            <person name="Lee B.W."/>
            <person name="Cho H.T."/>
            <person name="Choi H.S."/>
            <person name="Lee M.S."/>
            <person name="Yu Y."/>
            <person name="Do Choi Y."/>
            <person name="Park B.S."/>
            <person name="van Deynze A."/>
            <person name="Ashrafi H."/>
            <person name="Hill T."/>
            <person name="Kim W.T."/>
            <person name="Pai H.S."/>
            <person name="Ahn H.K."/>
            <person name="Yeam I."/>
            <person name="Giovannoni J.J."/>
            <person name="Rose J.K."/>
            <person name="Sorensen I."/>
            <person name="Lee S.J."/>
            <person name="Kim R.W."/>
            <person name="Choi I.Y."/>
            <person name="Choi B.S."/>
            <person name="Lim J.S."/>
            <person name="Lee Y.H."/>
            <person name="Choi D."/>
        </authorList>
    </citation>
    <scope>NUCLEOTIDE SEQUENCE [LARGE SCALE GENOMIC DNA]</scope>
    <source>
        <strain evidence="11">cv. CM334</strain>
    </source>
</reference>
<dbReference type="STRING" id="4072.A0A1U8FCR3"/>
<comment type="similarity">
    <text evidence="3">Belongs to the AB hydrolase superfamily. Lipase family.</text>
</comment>
<dbReference type="SUPFAM" id="SSF53474">
    <property type="entry name" value="alpha/beta-Hydrolases"/>
    <property type="match status" value="1"/>
</dbReference>
<comment type="subcellular location">
    <subcellularLocation>
        <location evidence="1">Cytoplasm</location>
        <location evidence="1">Cytosol</location>
    </subcellularLocation>
</comment>
<evidence type="ECO:0000313" key="10">
    <source>
        <dbReference type="EMBL" id="PHT85876.1"/>
    </source>
</evidence>
<dbReference type="InterPro" id="IPR048264">
    <property type="entry name" value="Chlorophyllase"/>
</dbReference>
<evidence type="ECO:0000256" key="7">
    <source>
        <dbReference type="ARBA" id="ARBA00022817"/>
    </source>
</evidence>
<dbReference type="PANTHER" id="PTHR33428">
    <property type="entry name" value="CHLOROPHYLLASE-2, CHLOROPLASTIC"/>
    <property type="match status" value="1"/>
</dbReference>
<accession>A0A1U8FCR3</accession>
<dbReference type="Proteomes" id="UP000222542">
    <property type="component" value="Unassembled WGS sequence"/>
</dbReference>
<dbReference type="Gene3D" id="3.40.50.1820">
    <property type="entry name" value="alpha/beta hydrolase"/>
    <property type="match status" value="1"/>
</dbReference>
<keyword evidence="7" id="KW-0881">Chlorophyll catabolism</keyword>
<dbReference type="InterPro" id="IPR017395">
    <property type="entry name" value="Chlorophyllase-like"/>
</dbReference>
<sequence length="322" mass="34969">MVITCSSSFSTTSTTSTAIFDIGNYSTKLLNIESQSRTYNSSLPLPPKPLLIATPSEAGNFPVVLFLHGYLLYNSFYSQLMQHISSHGFIVVAPQLYSLEGADTTKEIKSIAEITNWLAEGLHNFLPSQVEPNLKKLALAGHSRGGKAAFALVLGKVANVSTKLKFSALIGIDPVDGMDKGNQTPPPVLTYIPRSFNLDMAVLVIGSGLGEVKKNPLFPACAPKGVNHRDFYNECCRPACYFVAKDYGHVDMLDDETKGVRGKATYCLCKNGKCREPMRRFVGGIVVAFLEAYLEGNSSDLMAIKDGCVALPVELQDVDFLV</sequence>
<comment type="caution">
    <text evidence="10">The sequence shown here is derived from an EMBL/GenBank/DDBJ whole genome shotgun (WGS) entry which is preliminary data.</text>
</comment>
<feature type="active site" description="Charge relay system" evidence="9">
    <location>
        <position position="173"/>
    </location>
</feature>
<dbReference type="InterPro" id="IPR029058">
    <property type="entry name" value="AB_hydrolase_fold"/>
</dbReference>
<evidence type="ECO:0000313" key="11">
    <source>
        <dbReference type="Proteomes" id="UP000222542"/>
    </source>
</evidence>
<comment type="pathway">
    <text evidence="2">Porphyrin-containing compound metabolism; chlorophyll degradation.</text>
</comment>
<dbReference type="GO" id="GO:0005829">
    <property type="term" value="C:cytosol"/>
    <property type="evidence" value="ECO:0007669"/>
    <property type="project" value="UniProtKB-SubCell"/>
</dbReference>
<dbReference type="SMR" id="A0A1U8FCR3"/>
<dbReference type="Pfam" id="PF07224">
    <property type="entry name" value="Chlorophyllase"/>
    <property type="match status" value="1"/>
</dbReference>
<dbReference type="FunFam" id="3.40.50.1820:FF:000159">
    <property type="entry name" value="Chlorophyllase-2, chloroplastic"/>
    <property type="match status" value="1"/>
</dbReference>
<feature type="active site" description="Nucleophile" evidence="9">
    <location>
        <position position="143"/>
    </location>
</feature>
<evidence type="ECO:0000256" key="9">
    <source>
        <dbReference type="PIRSR" id="PIRSR038128-50"/>
    </source>
</evidence>
<proteinExistence type="inferred from homology"/>
<evidence type="ECO:0000256" key="3">
    <source>
        <dbReference type="ARBA" id="ARBA00010701"/>
    </source>
</evidence>
<keyword evidence="5" id="KW-0963">Cytoplasm</keyword>
<evidence type="ECO:0000256" key="5">
    <source>
        <dbReference type="ARBA" id="ARBA00022490"/>
    </source>
</evidence>
<dbReference type="GO" id="GO:0015996">
    <property type="term" value="P:chlorophyll catabolic process"/>
    <property type="evidence" value="ECO:0000318"/>
    <property type="project" value="GO_Central"/>
</dbReference>
<dbReference type="Gramene" id="PHT85876">
    <property type="protein sequence ID" value="PHT85876"/>
    <property type="gene ID" value="T459_07982"/>
</dbReference>
<dbReference type="PANTHER" id="PTHR33428:SF13">
    <property type="entry name" value="CHLOROPHYLLASE"/>
    <property type="match status" value="1"/>
</dbReference>
<dbReference type="UniPathway" id="UPA00674"/>
<dbReference type="OMA" id="SHYLCKN"/>